<dbReference type="NCBIfam" id="TIGR01711">
    <property type="entry name" value="gspJ"/>
    <property type="match status" value="1"/>
</dbReference>
<protein>
    <recommendedName>
        <fullName evidence="3">Type II secretion system protein J</fullName>
    </recommendedName>
</protein>
<dbReference type="Gene3D" id="2.10.70.20">
    <property type="entry name" value="gspk-gspi-gspj complex like domains"/>
    <property type="match status" value="1"/>
</dbReference>
<dbReference type="InterPro" id="IPR045584">
    <property type="entry name" value="Pilin-like"/>
</dbReference>
<evidence type="ECO:0000256" key="9">
    <source>
        <dbReference type="ARBA" id="ARBA00023136"/>
    </source>
</evidence>
<accession>A0A6S6SI28</accession>
<keyword evidence="8 10" id="KW-1133">Transmembrane helix</keyword>
<dbReference type="GO" id="GO:0005886">
    <property type="term" value="C:plasma membrane"/>
    <property type="evidence" value="ECO:0007669"/>
    <property type="project" value="UniProtKB-SubCell"/>
</dbReference>
<sequence>MIISPHFSKALLPKLSGVKGFTLIELLIAMAIFAVLAVMAYSGLRTIIATSAGVEKQIVQLEELQRAMTMIEADLRQIVPRAVNTDLGQRKQAFEVGQDTSVLIEFTRGGYPNPAGVLRSSLQRIRYSLDDEGSLLRSSWQHVDYTTSVEPQSLVLLTGVESVEWRFLGNNSRWGTSWKTEESRNSEIPKAIEITLKHARFSEIRRLIPVSGY</sequence>
<dbReference type="AlphaFoldDB" id="A0A6S6SI28"/>
<comment type="subcellular location">
    <subcellularLocation>
        <location evidence="1">Cell inner membrane</location>
        <topology evidence="1">Single-pass membrane protein</topology>
    </subcellularLocation>
</comment>
<keyword evidence="4" id="KW-1003">Cell membrane</keyword>
<keyword evidence="7 10" id="KW-0812">Transmembrane</keyword>
<evidence type="ECO:0000256" key="8">
    <source>
        <dbReference type="ARBA" id="ARBA00022989"/>
    </source>
</evidence>
<feature type="transmembrane region" description="Helical" evidence="10">
    <location>
        <begin position="20"/>
        <end position="41"/>
    </location>
</feature>
<dbReference type="GO" id="GO:0015627">
    <property type="term" value="C:type II protein secretion system complex"/>
    <property type="evidence" value="ECO:0007669"/>
    <property type="project" value="InterPro"/>
</dbReference>
<evidence type="ECO:0000256" key="6">
    <source>
        <dbReference type="ARBA" id="ARBA00022519"/>
    </source>
</evidence>
<dbReference type="PANTHER" id="PTHR39583:SF2">
    <property type="entry name" value="TYPE II SECRETION SYSTEM PROTEIN J"/>
    <property type="match status" value="1"/>
</dbReference>
<keyword evidence="5" id="KW-0488">Methylation</keyword>
<evidence type="ECO:0000256" key="4">
    <source>
        <dbReference type="ARBA" id="ARBA00022475"/>
    </source>
</evidence>
<evidence type="ECO:0000256" key="2">
    <source>
        <dbReference type="ARBA" id="ARBA00011084"/>
    </source>
</evidence>
<evidence type="ECO:0000313" key="11">
    <source>
        <dbReference type="EMBL" id="CAA6808087.1"/>
    </source>
</evidence>
<dbReference type="Gene3D" id="3.10.610.10">
    <property type="entry name" value="GSPII I/J protein-like"/>
    <property type="match status" value="1"/>
</dbReference>
<dbReference type="PANTHER" id="PTHR39583">
    <property type="entry name" value="TYPE II SECRETION SYSTEM PROTEIN J-RELATED"/>
    <property type="match status" value="1"/>
</dbReference>
<evidence type="ECO:0000256" key="1">
    <source>
        <dbReference type="ARBA" id="ARBA00004377"/>
    </source>
</evidence>
<evidence type="ECO:0000256" key="3">
    <source>
        <dbReference type="ARBA" id="ARBA00021539"/>
    </source>
</evidence>
<organism evidence="11">
    <name type="scientific">uncultured Thiotrichaceae bacterium</name>
    <dbReference type="NCBI Taxonomy" id="298394"/>
    <lineage>
        <taxon>Bacteria</taxon>
        <taxon>Pseudomonadati</taxon>
        <taxon>Pseudomonadota</taxon>
        <taxon>Gammaproteobacteria</taxon>
        <taxon>Thiotrichales</taxon>
        <taxon>Thiotrichaceae</taxon>
        <taxon>environmental samples</taxon>
    </lineage>
</organism>
<dbReference type="PROSITE" id="PS00409">
    <property type="entry name" value="PROKAR_NTER_METHYL"/>
    <property type="match status" value="1"/>
</dbReference>
<gene>
    <name evidence="11" type="ORF">HELGO_WM12725</name>
</gene>
<dbReference type="EMBL" id="CACVAY010000036">
    <property type="protein sequence ID" value="CAA6808087.1"/>
    <property type="molecule type" value="Genomic_DNA"/>
</dbReference>
<evidence type="ECO:0000256" key="10">
    <source>
        <dbReference type="SAM" id="Phobius"/>
    </source>
</evidence>
<keyword evidence="9 10" id="KW-0472">Membrane</keyword>
<dbReference type="SUPFAM" id="SSF54523">
    <property type="entry name" value="Pili subunits"/>
    <property type="match status" value="1"/>
</dbReference>
<evidence type="ECO:0000256" key="5">
    <source>
        <dbReference type="ARBA" id="ARBA00022481"/>
    </source>
</evidence>
<dbReference type="NCBIfam" id="TIGR02532">
    <property type="entry name" value="IV_pilin_GFxxxE"/>
    <property type="match status" value="1"/>
</dbReference>
<dbReference type="Pfam" id="PF07963">
    <property type="entry name" value="N_methyl"/>
    <property type="match status" value="1"/>
</dbReference>
<dbReference type="InterPro" id="IPR012902">
    <property type="entry name" value="N_methyl_site"/>
</dbReference>
<keyword evidence="6" id="KW-0997">Cell inner membrane</keyword>
<dbReference type="InterPro" id="IPR010055">
    <property type="entry name" value="T2SS_protein-GspJ"/>
</dbReference>
<dbReference type="GO" id="GO:0015628">
    <property type="term" value="P:protein secretion by the type II secretion system"/>
    <property type="evidence" value="ECO:0007669"/>
    <property type="project" value="InterPro"/>
</dbReference>
<proteinExistence type="inferred from homology"/>
<comment type="similarity">
    <text evidence="2">Belongs to the GSP J family.</text>
</comment>
<dbReference type="InterPro" id="IPR051621">
    <property type="entry name" value="T2SS_protein_J"/>
</dbReference>
<evidence type="ECO:0000256" key="7">
    <source>
        <dbReference type="ARBA" id="ARBA00022692"/>
    </source>
</evidence>
<name>A0A6S6SI28_9GAMM</name>
<reference evidence="11" key="1">
    <citation type="submission" date="2020-01" db="EMBL/GenBank/DDBJ databases">
        <authorList>
            <person name="Meier V. D."/>
            <person name="Meier V D."/>
        </authorList>
    </citation>
    <scope>NUCLEOTIDE SEQUENCE</scope>
    <source>
        <strain evidence="11">HLG_WM_MAG_07</strain>
    </source>
</reference>
<dbReference type="Pfam" id="PF11612">
    <property type="entry name" value="T2SSJ"/>
    <property type="match status" value="1"/>
</dbReference>